<name>A0ACB1A1K6_MELEN</name>
<comment type="caution">
    <text evidence="1">The sequence shown here is derived from an EMBL/GenBank/DDBJ whole genome shotgun (WGS) entry which is preliminary data.</text>
</comment>
<evidence type="ECO:0000313" key="1">
    <source>
        <dbReference type="EMBL" id="CAK5085059.1"/>
    </source>
</evidence>
<protein>
    <submittedName>
        <fullName evidence="1">Uncharacterized protein</fullName>
    </submittedName>
</protein>
<organism evidence="1 2">
    <name type="scientific">Meloidogyne enterolobii</name>
    <name type="common">Root-knot nematode worm</name>
    <name type="synonym">Meloidogyne mayaguensis</name>
    <dbReference type="NCBI Taxonomy" id="390850"/>
    <lineage>
        <taxon>Eukaryota</taxon>
        <taxon>Metazoa</taxon>
        <taxon>Ecdysozoa</taxon>
        <taxon>Nematoda</taxon>
        <taxon>Chromadorea</taxon>
        <taxon>Rhabditida</taxon>
        <taxon>Tylenchina</taxon>
        <taxon>Tylenchomorpha</taxon>
        <taxon>Tylenchoidea</taxon>
        <taxon>Meloidogynidae</taxon>
        <taxon>Meloidogyninae</taxon>
        <taxon>Meloidogyne</taxon>
    </lineage>
</organism>
<evidence type="ECO:0000313" key="2">
    <source>
        <dbReference type="Proteomes" id="UP001497535"/>
    </source>
</evidence>
<gene>
    <name evidence="1" type="ORF">MENTE1834_LOCUS32489</name>
</gene>
<sequence length="58" mass="6959">MSELELINLGKLSKQQRLTKDNNNINILERISEKEESFYESNYCKSEEEKVFLKENNF</sequence>
<dbReference type="EMBL" id="CAVMJV010000056">
    <property type="protein sequence ID" value="CAK5085059.1"/>
    <property type="molecule type" value="Genomic_DNA"/>
</dbReference>
<proteinExistence type="predicted"/>
<keyword evidence="2" id="KW-1185">Reference proteome</keyword>
<dbReference type="Proteomes" id="UP001497535">
    <property type="component" value="Unassembled WGS sequence"/>
</dbReference>
<reference evidence="1" key="1">
    <citation type="submission" date="2023-11" db="EMBL/GenBank/DDBJ databases">
        <authorList>
            <person name="Poullet M."/>
        </authorList>
    </citation>
    <scope>NUCLEOTIDE SEQUENCE</scope>
    <source>
        <strain evidence="1">E1834</strain>
    </source>
</reference>
<accession>A0ACB1A1K6</accession>